<gene>
    <name evidence="2" type="ORF">MSAN_00813700</name>
</gene>
<dbReference type="EMBL" id="JACAZH010000005">
    <property type="protein sequence ID" value="KAF7367507.1"/>
    <property type="molecule type" value="Genomic_DNA"/>
</dbReference>
<evidence type="ECO:0000259" key="1">
    <source>
        <dbReference type="Pfam" id="PF12937"/>
    </source>
</evidence>
<dbReference type="Pfam" id="PF12937">
    <property type="entry name" value="F-box-like"/>
    <property type="match status" value="1"/>
</dbReference>
<reference evidence="2" key="1">
    <citation type="submission" date="2020-05" db="EMBL/GenBank/DDBJ databases">
        <title>Mycena genomes resolve the evolution of fungal bioluminescence.</title>
        <authorList>
            <person name="Tsai I.J."/>
        </authorList>
    </citation>
    <scope>NUCLEOTIDE SEQUENCE</scope>
    <source>
        <strain evidence="2">160909Yilan</strain>
    </source>
</reference>
<feature type="domain" description="F-box" evidence="1">
    <location>
        <begin position="4"/>
        <end position="33"/>
    </location>
</feature>
<comment type="caution">
    <text evidence="2">The sequence shown here is derived from an EMBL/GenBank/DDBJ whole genome shotgun (WGS) entry which is preliminary data.</text>
</comment>
<proteinExistence type="predicted"/>
<protein>
    <submittedName>
        <fullName evidence="2">F-box domain-containing protein</fullName>
    </submittedName>
</protein>
<dbReference type="Proteomes" id="UP000623467">
    <property type="component" value="Unassembled WGS sequence"/>
</dbReference>
<dbReference type="Gene3D" id="1.20.1280.50">
    <property type="match status" value="1"/>
</dbReference>
<dbReference type="SUPFAM" id="SSF81383">
    <property type="entry name" value="F-box domain"/>
    <property type="match status" value="1"/>
</dbReference>
<dbReference type="OrthoDB" id="3250060at2759"/>
<sequence length="283" mass="32385">MDVPELLLQFFESLPLRDLISATHVCQQWRALVPRIDSPTRLRLLGLSFCNVTSPHPISLSVRISYVEKIETKYSVVIPEPYRTILTEWPSSQPPPGMHWPHAVRFHASGFCYCARQNNETPDICLCGEKDDVREMALTMFEDVFRLIVKDGVVPVGEHKQCASWELFDKPLRLHTPEQNAQTMRFIKAQPSAAVEWKGKWAYLKFSTLQLSRYHVHTPDEDGISQASDGTFVLILDGPSRGQIHAWSSGGDTWYDGFEAEDFWEWNYSEWDAASTSAFYGIE</sequence>
<evidence type="ECO:0000313" key="2">
    <source>
        <dbReference type="EMBL" id="KAF7367507.1"/>
    </source>
</evidence>
<keyword evidence="3" id="KW-1185">Reference proteome</keyword>
<name>A0A8H6YYW5_9AGAR</name>
<accession>A0A8H6YYW5</accession>
<organism evidence="2 3">
    <name type="scientific">Mycena sanguinolenta</name>
    <dbReference type="NCBI Taxonomy" id="230812"/>
    <lineage>
        <taxon>Eukaryota</taxon>
        <taxon>Fungi</taxon>
        <taxon>Dikarya</taxon>
        <taxon>Basidiomycota</taxon>
        <taxon>Agaricomycotina</taxon>
        <taxon>Agaricomycetes</taxon>
        <taxon>Agaricomycetidae</taxon>
        <taxon>Agaricales</taxon>
        <taxon>Marasmiineae</taxon>
        <taxon>Mycenaceae</taxon>
        <taxon>Mycena</taxon>
    </lineage>
</organism>
<dbReference type="InterPro" id="IPR001810">
    <property type="entry name" value="F-box_dom"/>
</dbReference>
<dbReference type="InterPro" id="IPR036047">
    <property type="entry name" value="F-box-like_dom_sf"/>
</dbReference>
<dbReference type="AlphaFoldDB" id="A0A8H6YYW5"/>
<evidence type="ECO:0000313" key="3">
    <source>
        <dbReference type="Proteomes" id="UP000623467"/>
    </source>
</evidence>